<evidence type="ECO:0000313" key="3">
    <source>
        <dbReference type="EMBL" id="WPK24090.1"/>
    </source>
</evidence>
<organism evidence="3 4">
    <name type="scientific">Australozyma saopauloensis</name>
    <dbReference type="NCBI Taxonomy" id="291208"/>
    <lineage>
        <taxon>Eukaryota</taxon>
        <taxon>Fungi</taxon>
        <taxon>Dikarya</taxon>
        <taxon>Ascomycota</taxon>
        <taxon>Saccharomycotina</taxon>
        <taxon>Pichiomycetes</taxon>
        <taxon>Metschnikowiaceae</taxon>
        <taxon>Australozyma</taxon>
    </lineage>
</organism>
<sequence>MIPEPIQTETTSVESPSNDKISKVESTAPKPALTYNEIQEQLGLTPTTIVLAKVKGYRPWPAMVLEEDILPENIKKIKPKTVRLEKKSTKPVINVPVRFFSDDTYIWIKSCDLKILGEQTINEFLAKRASQKKHDLLIDAYKLAQDPPDMREFNMWGSAGEPDPNAQEPATKKLKLSIKLKSTPKKATKKSTASTKYTEPQQKKEPKKPRYVFDEYDDLEEDDDSEPSLSPVGMLHQEGYDSDWGLDEPSYDFKSGDFIFEKREDQEKFATEFPRGAELAAELEEYQEEVSKIHSKIAKSLVDGKESDERIILSQLRNLEKLLTGSKMPLVAFVKSPLYRVLLLIMHRPKEQKLPETVRKAIKNIMLIISLEPCEISTEDLEPETKAESENKELATVKEESSNNNESSNETTEKNSEKIEVNEVVETLDGGKDDSNGTRQSRGSTH</sequence>
<dbReference type="InterPro" id="IPR000313">
    <property type="entry name" value="PWWP_dom"/>
</dbReference>
<accession>A0AAX4H8S1</accession>
<evidence type="ECO:0000313" key="4">
    <source>
        <dbReference type="Proteomes" id="UP001338582"/>
    </source>
</evidence>
<feature type="compositionally biased region" description="Basic and acidic residues" evidence="1">
    <location>
        <begin position="383"/>
        <end position="401"/>
    </location>
</feature>
<feature type="domain" description="PWWP" evidence="2">
    <location>
        <begin position="46"/>
        <end position="119"/>
    </location>
</feature>
<dbReference type="CDD" id="cd05840">
    <property type="entry name" value="PWWP_ScIOC4-like"/>
    <property type="match status" value="1"/>
</dbReference>
<feature type="region of interest" description="Disordered" evidence="1">
    <location>
        <begin position="152"/>
        <end position="211"/>
    </location>
</feature>
<dbReference type="SUPFAM" id="SSF63748">
    <property type="entry name" value="Tudor/PWWP/MBT"/>
    <property type="match status" value="1"/>
</dbReference>
<keyword evidence="4" id="KW-1185">Reference proteome</keyword>
<dbReference type="AlphaFoldDB" id="A0AAX4H8S1"/>
<proteinExistence type="predicted"/>
<feature type="compositionally biased region" description="Basic and acidic residues" evidence="1">
    <location>
        <begin position="411"/>
        <end position="421"/>
    </location>
</feature>
<dbReference type="Proteomes" id="UP001338582">
    <property type="component" value="Chromosome 2"/>
</dbReference>
<feature type="compositionally biased region" description="Basic residues" evidence="1">
    <location>
        <begin position="172"/>
        <end position="189"/>
    </location>
</feature>
<evidence type="ECO:0000259" key="2">
    <source>
        <dbReference type="PROSITE" id="PS50812"/>
    </source>
</evidence>
<feature type="compositionally biased region" description="Polar residues" evidence="1">
    <location>
        <begin position="7"/>
        <end position="19"/>
    </location>
</feature>
<dbReference type="GeneID" id="88172412"/>
<evidence type="ECO:0000256" key="1">
    <source>
        <dbReference type="SAM" id="MobiDB-lite"/>
    </source>
</evidence>
<dbReference type="RefSeq" id="XP_062876474.1">
    <property type="nucleotide sequence ID" value="XM_063020404.1"/>
</dbReference>
<name>A0AAX4H8S1_9ASCO</name>
<feature type="region of interest" description="Disordered" evidence="1">
    <location>
        <begin position="1"/>
        <end position="25"/>
    </location>
</feature>
<reference evidence="3 4" key="1">
    <citation type="submission" date="2023-10" db="EMBL/GenBank/DDBJ databases">
        <title>Draft Genome Sequence of Candida saopaulonensis from a very Premature Infant with Sepsis.</title>
        <authorList>
            <person name="Ning Y."/>
            <person name="Dai R."/>
            <person name="Xiao M."/>
            <person name="Xu Y."/>
            <person name="Yan Q."/>
            <person name="Zhang L."/>
        </authorList>
    </citation>
    <scope>NUCLEOTIDE SEQUENCE [LARGE SCALE GENOMIC DNA]</scope>
    <source>
        <strain evidence="3 4">19XY460</strain>
    </source>
</reference>
<dbReference type="PROSITE" id="PS50812">
    <property type="entry name" value="PWWP"/>
    <property type="match status" value="1"/>
</dbReference>
<protein>
    <recommendedName>
        <fullName evidence="2">PWWP domain-containing protein</fullName>
    </recommendedName>
</protein>
<dbReference type="InterPro" id="IPR035503">
    <property type="entry name" value="IOC4-like_PWWP"/>
</dbReference>
<dbReference type="Gene3D" id="2.30.30.140">
    <property type="match status" value="1"/>
</dbReference>
<dbReference type="KEGG" id="asau:88172412"/>
<dbReference type="EMBL" id="CP138895">
    <property type="protein sequence ID" value="WPK24090.1"/>
    <property type="molecule type" value="Genomic_DNA"/>
</dbReference>
<feature type="compositionally biased region" description="Polar residues" evidence="1">
    <location>
        <begin position="437"/>
        <end position="446"/>
    </location>
</feature>
<dbReference type="Pfam" id="PF00855">
    <property type="entry name" value="PWWP"/>
    <property type="match status" value="1"/>
</dbReference>
<feature type="compositionally biased region" description="Low complexity" evidence="1">
    <location>
        <begin position="190"/>
        <end position="200"/>
    </location>
</feature>
<feature type="region of interest" description="Disordered" evidence="1">
    <location>
        <begin position="380"/>
        <end position="446"/>
    </location>
</feature>
<dbReference type="SMART" id="SM00293">
    <property type="entry name" value="PWWP"/>
    <property type="match status" value="1"/>
</dbReference>
<gene>
    <name evidence="3" type="ORF">PUMCH_001346</name>
</gene>